<evidence type="ECO:0000313" key="1">
    <source>
        <dbReference type="EMBL" id="CAJ2677221.1"/>
    </source>
</evidence>
<name>A0ACB0M9E7_TRIPR</name>
<dbReference type="EMBL" id="CASHSV030000823">
    <property type="protein sequence ID" value="CAJ2677221.1"/>
    <property type="molecule type" value="Genomic_DNA"/>
</dbReference>
<comment type="caution">
    <text evidence="1">The sequence shown here is derived from an EMBL/GenBank/DDBJ whole genome shotgun (WGS) entry which is preliminary data.</text>
</comment>
<protein>
    <submittedName>
        <fullName evidence="1">Uncharacterized protein</fullName>
    </submittedName>
</protein>
<proteinExistence type="predicted"/>
<organism evidence="1 2">
    <name type="scientific">Trifolium pratense</name>
    <name type="common">Red clover</name>
    <dbReference type="NCBI Taxonomy" id="57577"/>
    <lineage>
        <taxon>Eukaryota</taxon>
        <taxon>Viridiplantae</taxon>
        <taxon>Streptophyta</taxon>
        <taxon>Embryophyta</taxon>
        <taxon>Tracheophyta</taxon>
        <taxon>Spermatophyta</taxon>
        <taxon>Magnoliopsida</taxon>
        <taxon>eudicotyledons</taxon>
        <taxon>Gunneridae</taxon>
        <taxon>Pentapetalae</taxon>
        <taxon>rosids</taxon>
        <taxon>fabids</taxon>
        <taxon>Fabales</taxon>
        <taxon>Fabaceae</taxon>
        <taxon>Papilionoideae</taxon>
        <taxon>50 kb inversion clade</taxon>
        <taxon>NPAAA clade</taxon>
        <taxon>Hologalegina</taxon>
        <taxon>IRL clade</taxon>
        <taxon>Trifolieae</taxon>
        <taxon>Trifolium</taxon>
    </lineage>
</organism>
<dbReference type="Proteomes" id="UP001177021">
    <property type="component" value="Unassembled WGS sequence"/>
</dbReference>
<gene>
    <name evidence="1" type="ORF">MILVUS5_LOCUS39779</name>
</gene>
<accession>A0ACB0M9E7</accession>
<sequence>MTSFTNNPSFPVGLKVLAVDHDIGALCTIRDICNGLCYQVITCCTISDARNYLFNQNFDIILIEANMPSNDTFDFVGQITSHFPVIMMSHDPTPSSVMDSITQGACAFWSKPLEENQFKIMWQHLVRKALSETPELPQTLEVKGGKKRGREDVDLPKQPLPKKSRLSWTPDLDKQFLTAVNQLGVNSINATPKNILKLMNFPDLTAGQVASHLQKYRKYLKGEIKKSKFSRLSAFQGHDEIPTQEQHSAFQGYDEIPTQEQHSAFQGHDEIPTQEQHLTEIGECDIFFDLSELFPDFVDTL</sequence>
<evidence type="ECO:0000313" key="2">
    <source>
        <dbReference type="Proteomes" id="UP001177021"/>
    </source>
</evidence>
<reference evidence="1" key="1">
    <citation type="submission" date="2023-10" db="EMBL/GenBank/DDBJ databases">
        <authorList>
            <person name="Rodriguez Cubillos JULIANA M."/>
            <person name="De Vega J."/>
        </authorList>
    </citation>
    <scope>NUCLEOTIDE SEQUENCE</scope>
</reference>
<keyword evidence="2" id="KW-1185">Reference proteome</keyword>